<comment type="caution">
    <text evidence="4">The sequence shown here is derived from an EMBL/GenBank/DDBJ whole genome shotgun (WGS) entry which is preliminary data.</text>
</comment>
<gene>
    <name evidence="4" type="ORF">IEO70_13575</name>
</gene>
<dbReference type="SUPFAM" id="SSF47413">
    <property type="entry name" value="lambda repressor-like DNA-binding domains"/>
    <property type="match status" value="1"/>
</dbReference>
<dbReference type="InterPro" id="IPR025194">
    <property type="entry name" value="RodZ-like_C"/>
</dbReference>
<dbReference type="Pfam" id="PF13413">
    <property type="entry name" value="HTH_25"/>
    <property type="match status" value="1"/>
</dbReference>
<keyword evidence="2" id="KW-0812">Transmembrane</keyword>
<dbReference type="CDD" id="cd00093">
    <property type="entry name" value="HTH_XRE"/>
    <property type="match status" value="1"/>
</dbReference>
<sequence>MTELGNVLKAAREANGLSLDDLQQLTKIQKRYLVGIENGDYGMMPGKFYVRAFIKQYAEAVGLDPESLFEQYKDEVPSVREEEVPEQLSRVQSKKTMSAPQSKLLEALPKILLVAFILGILVFGYLFFSKVYSPKEESNSSNSGTEIKLEENAVSPSQKETTDEKSAEEDEAKEETKTEDKDKNKEEDSKAKQEIAVVESSGKNSTMELKNADEFKLKILSTGGPWLQVTDDSGKVLFSGVLNEGESQEFDLTNNSSVDLNIGLATATELYINDEPVEYPISTAERVSQRIKINYTKADEAE</sequence>
<dbReference type="PROSITE" id="PS50943">
    <property type="entry name" value="HTH_CROC1"/>
    <property type="match status" value="1"/>
</dbReference>
<evidence type="ECO:0000259" key="3">
    <source>
        <dbReference type="PROSITE" id="PS50943"/>
    </source>
</evidence>
<dbReference type="AlphaFoldDB" id="A0A927HC84"/>
<keyword evidence="5" id="KW-1185">Reference proteome</keyword>
<evidence type="ECO:0000313" key="5">
    <source>
        <dbReference type="Proteomes" id="UP000602076"/>
    </source>
</evidence>
<name>A0A927HC84_9BACI</name>
<proteinExistence type="predicted"/>
<dbReference type="SMART" id="SM00530">
    <property type="entry name" value="HTH_XRE"/>
    <property type="match status" value="1"/>
</dbReference>
<dbReference type="Proteomes" id="UP000602076">
    <property type="component" value="Unassembled WGS sequence"/>
</dbReference>
<feature type="domain" description="HTH cro/C1-type" evidence="3">
    <location>
        <begin position="8"/>
        <end position="39"/>
    </location>
</feature>
<dbReference type="InterPro" id="IPR001387">
    <property type="entry name" value="Cro/C1-type_HTH"/>
</dbReference>
<dbReference type="EMBL" id="JACXSI010000034">
    <property type="protein sequence ID" value="MBD3109372.1"/>
    <property type="molecule type" value="Genomic_DNA"/>
</dbReference>
<dbReference type="InterPro" id="IPR010982">
    <property type="entry name" value="Lambda_DNA-bd_dom_sf"/>
</dbReference>
<dbReference type="Pfam" id="PF13464">
    <property type="entry name" value="RodZ_C"/>
    <property type="match status" value="1"/>
</dbReference>
<accession>A0A927HC84</accession>
<dbReference type="InterPro" id="IPR050400">
    <property type="entry name" value="Bact_Cytoskel_RodZ"/>
</dbReference>
<dbReference type="PANTHER" id="PTHR34475">
    <property type="match status" value="1"/>
</dbReference>
<feature type="transmembrane region" description="Helical" evidence="2">
    <location>
        <begin position="107"/>
        <end position="128"/>
    </location>
</feature>
<evidence type="ECO:0000256" key="1">
    <source>
        <dbReference type="SAM" id="MobiDB-lite"/>
    </source>
</evidence>
<keyword evidence="2" id="KW-1133">Transmembrane helix</keyword>
<organism evidence="4 5">
    <name type="scientific">Peribacillus faecalis</name>
    <dbReference type="NCBI Taxonomy" id="2772559"/>
    <lineage>
        <taxon>Bacteria</taxon>
        <taxon>Bacillati</taxon>
        <taxon>Bacillota</taxon>
        <taxon>Bacilli</taxon>
        <taxon>Bacillales</taxon>
        <taxon>Bacillaceae</taxon>
        <taxon>Peribacillus</taxon>
    </lineage>
</organism>
<dbReference type="RefSeq" id="WP_190998908.1">
    <property type="nucleotide sequence ID" value="NZ_JACXSI010000034.1"/>
</dbReference>
<feature type="compositionally biased region" description="Basic and acidic residues" evidence="1">
    <location>
        <begin position="174"/>
        <end position="193"/>
    </location>
</feature>
<protein>
    <submittedName>
        <fullName evidence="4">Helix-turn-helix domain-containing protein</fullName>
    </submittedName>
</protein>
<feature type="region of interest" description="Disordered" evidence="1">
    <location>
        <begin position="135"/>
        <end position="198"/>
    </location>
</feature>
<evidence type="ECO:0000313" key="4">
    <source>
        <dbReference type="EMBL" id="MBD3109372.1"/>
    </source>
</evidence>
<evidence type="ECO:0000256" key="2">
    <source>
        <dbReference type="SAM" id="Phobius"/>
    </source>
</evidence>
<keyword evidence="2" id="KW-0472">Membrane</keyword>
<dbReference type="Gene3D" id="1.10.260.40">
    <property type="entry name" value="lambda repressor-like DNA-binding domains"/>
    <property type="match status" value="1"/>
</dbReference>
<reference evidence="4" key="1">
    <citation type="submission" date="2020-09" db="EMBL/GenBank/DDBJ databases">
        <title>Bacillus faecalis sp. nov., a moderately halophilic bacterium isolated from cow faeces.</title>
        <authorList>
            <person name="Jiang L."/>
            <person name="Lee J."/>
        </authorList>
    </citation>
    <scope>NUCLEOTIDE SEQUENCE</scope>
    <source>
        <strain evidence="4">AGMB 02131</strain>
    </source>
</reference>
<dbReference type="GO" id="GO:0003677">
    <property type="term" value="F:DNA binding"/>
    <property type="evidence" value="ECO:0007669"/>
    <property type="project" value="InterPro"/>
</dbReference>
<dbReference type="PANTHER" id="PTHR34475:SF1">
    <property type="entry name" value="CYTOSKELETON PROTEIN RODZ"/>
    <property type="match status" value="1"/>
</dbReference>